<dbReference type="GO" id="GO:0003995">
    <property type="term" value="F:acyl-CoA dehydrogenase activity"/>
    <property type="evidence" value="ECO:0007669"/>
    <property type="project" value="InterPro"/>
</dbReference>
<evidence type="ECO:0000256" key="1">
    <source>
        <dbReference type="ARBA" id="ARBA00001974"/>
    </source>
</evidence>
<dbReference type="InterPro" id="IPR041504">
    <property type="entry name" value="AidB_N"/>
</dbReference>
<feature type="domain" description="Adaptive response protein AidB N-terminal" evidence="8">
    <location>
        <begin position="14"/>
        <end position="173"/>
    </location>
</feature>
<organism evidence="9 10">
    <name type="scientific">Martelella endophytica</name>
    <dbReference type="NCBI Taxonomy" id="1486262"/>
    <lineage>
        <taxon>Bacteria</taxon>
        <taxon>Pseudomonadati</taxon>
        <taxon>Pseudomonadota</taxon>
        <taxon>Alphaproteobacteria</taxon>
        <taxon>Hyphomicrobiales</taxon>
        <taxon>Aurantimonadaceae</taxon>
        <taxon>Martelella</taxon>
    </lineage>
</organism>
<dbReference type="Gene3D" id="1.20.140.10">
    <property type="entry name" value="Butyryl-CoA Dehydrogenase, subunit A, domain 3"/>
    <property type="match status" value="1"/>
</dbReference>
<keyword evidence="3 5" id="KW-0285">Flavoprotein</keyword>
<dbReference type="KEGG" id="mey:TM49_21430"/>
<dbReference type="PROSITE" id="PS00072">
    <property type="entry name" value="ACYL_COA_DH_1"/>
    <property type="match status" value="1"/>
</dbReference>
<dbReference type="SUPFAM" id="SSF47203">
    <property type="entry name" value="Acyl-CoA dehydrogenase C-terminal domain-like"/>
    <property type="match status" value="1"/>
</dbReference>
<keyword evidence="10" id="KW-1185">Reference proteome</keyword>
<proteinExistence type="inferred from homology"/>
<dbReference type="SUPFAM" id="SSF56645">
    <property type="entry name" value="Acyl-CoA dehydrogenase NM domain-like"/>
    <property type="match status" value="1"/>
</dbReference>
<sequence>MANRTDDDLFRALNQPRPWSGFNAFHSDPLLGDLTRSMSGPVREELDSLGRYVTSPEAQELAQMANTILPQLKTHGPAGERLDTVIFHPAWHALMRRSVASGLSSSLWETPRDADSKSKAHKLRAVRLFLSAQLECGHLESLSATSASLAVLSAAPQLRAEWAPKLLSRKYDSTNRTEAQKSGVTIGLAVTEKQAGSDMRAVQSHAERVGEGIYRLSGHKWFVSAPMSDAFVMLAEVDGARGCFLVPRLLDEGHANGLRFQRLKDKLGLRSNATAEMEFSDSFGFLLGAPDAGVRTIVDMLTLMRLDAAVMSAGLMRASLAEAVHAARGREVQGRALVTQPLMLRVLADLALDVAAAGALVFRLAESFDRARDSTEEAAYARIMTPVAKYWCTKIAPGVIAEAMEAMGGNGFVEDRPIARHYRDAPGLALTDGGGNAMALDLRRVVEHGGELFDAVFRGIARDLGSSGAKIVELLKAAMALSRSDESAARIFTEQLALAAGAAELYRLGAGRIADAFLETRLAAGWRSTYGMLDTRFDASYIVDLLFPDMD</sequence>
<evidence type="ECO:0000259" key="7">
    <source>
        <dbReference type="Pfam" id="PF02770"/>
    </source>
</evidence>
<dbReference type="PANTHER" id="PTHR42707:SF3">
    <property type="entry name" value="ACYL-COA DEHYDROGENASE AIDB-RELATED"/>
    <property type="match status" value="1"/>
</dbReference>
<evidence type="ECO:0000256" key="4">
    <source>
        <dbReference type="ARBA" id="ARBA00022827"/>
    </source>
</evidence>
<dbReference type="InterPro" id="IPR006089">
    <property type="entry name" value="Acyl-CoA_DH_CS"/>
</dbReference>
<evidence type="ECO:0000313" key="9">
    <source>
        <dbReference type="EMBL" id="AJY47651.1"/>
    </source>
</evidence>
<dbReference type="InterPro" id="IPR009100">
    <property type="entry name" value="AcylCoA_DH/oxidase_NM_dom_sf"/>
</dbReference>
<feature type="domain" description="Acyl-CoA oxidase/dehydrogenase middle" evidence="7">
    <location>
        <begin position="188"/>
        <end position="281"/>
    </location>
</feature>
<evidence type="ECO:0000256" key="3">
    <source>
        <dbReference type="ARBA" id="ARBA00022630"/>
    </source>
</evidence>
<dbReference type="Pfam" id="PF18158">
    <property type="entry name" value="AidB_N"/>
    <property type="match status" value="1"/>
</dbReference>
<dbReference type="InterPro" id="IPR036250">
    <property type="entry name" value="AcylCo_DH-like_C"/>
</dbReference>
<dbReference type="Proteomes" id="UP000032611">
    <property type="component" value="Chromosome"/>
</dbReference>
<evidence type="ECO:0000259" key="6">
    <source>
        <dbReference type="Pfam" id="PF00441"/>
    </source>
</evidence>
<dbReference type="AlphaFoldDB" id="A0A0D5LUB2"/>
<name>A0A0D5LUB2_MAREN</name>
<dbReference type="Pfam" id="PF00441">
    <property type="entry name" value="Acyl-CoA_dh_1"/>
    <property type="match status" value="1"/>
</dbReference>
<gene>
    <name evidence="9" type="ORF">TM49_21430</name>
</gene>
<comment type="cofactor">
    <cofactor evidence="1 5">
        <name>FAD</name>
        <dbReference type="ChEBI" id="CHEBI:57692"/>
    </cofactor>
</comment>
<dbReference type="InterPro" id="IPR006091">
    <property type="entry name" value="Acyl-CoA_Oxase/DH_mid-dom"/>
</dbReference>
<dbReference type="RefSeq" id="WP_045684217.1">
    <property type="nucleotide sequence ID" value="NZ_CP010803.1"/>
</dbReference>
<dbReference type="PANTHER" id="PTHR42707">
    <property type="entry name" value="ACYL-COA DEHYDROGENASE"/>
    <property type="match status" value="1"/>
</dbReference>
<dbReference type="Gene3D" id="6.10.250.600">
    <property type="match status" value="1"/>
</dbReference>
<dbReference type="InterPro" id="IPR052904">
    <property type="entry name" value="Acyl-CoA_dehydrogenase-like"/>
</dbReference>
<accession>A0A0D5LUB2</accession>
<dbReference type="Pfam" id="PF02770">
    <property type="entry name" value="Acyl-CoA_dh_M"/>
    <property type="match status" value="1"/>
</dbReference>
<reference evidence="9 10" key="1">
    <citation type="journal article" date="2015" name="Genome Announc.">
        <title>Complete genome sequence of Martelella endophytica YC6887, which has antifungal activity associated with a halophyte.</title>
        <authorList>
            <person name="Khan A."/>
            <person name="Khan H."/>
            <person name="Chung E.J."/>
            <person name="Hossain M.T."/>
            <person name="Chung Y.R."/>
        </authorList>
    </citation>
    <scope>NUCLEOTIDE SEQUENCE [LARGE SCALE GENOMIC DNA]</scope>
    <source>
        <strain evidence="9">YC6887</strain>
    </source>
</reference>
<evidence type="ECO:0000313" key="10">
    <source>
        <dbReference type="Proteomes" id="UP000032611"/>
    </source>
</evidence>
<keyword evidence="4 5" id="KW-0274">FAD</keyword>
<protein>
    <submittedName>
        <fullName evidence="9">Acyl-CoA dehydrogenase</fullName>
    </submittedName>
</protein>
<evidence type="ECO:0000259" key="8">
    <source>
        <dbReference type="Pfam" id="PF18158"/>
    </source>
</evidence>
<evidence type="ECO:0000256" key="2">
    <source>
        <dbReference type="ARBA" id="ARBA00009347"/>
    </source>
</evidence>
<comment type="similarity">
    <text evidence="2 5">Belongs to the acyl-CoA dehydrogenase family.</text>
</comment>
<dbReference type="InterPro" id="IPR009075">
    <property type="entry name" value="AcylCo_DH/oxidase_C"/>
</dbReference>
<dbReference type="EMBL" id="CP010803">
    <property type="protein sequence ID" value="AJY47651.1"/>
    <property type="molecule type" value="Genomic_DNA"/>
</dbReference>
<dbReference type="Gene3D" id="2.40.110.20">
    <property type="match status" value="1"/>
</dbReference>
<dbReference type="STRING" id="1486262.TM49_21430"/>
<keyword evidence="5" id="KW-0560">Oxidoreductase</keyword>
<evidence type="ECO:0000256" key="5">
    <source>
        <dbReference type="RuleBase" id="RU362125"/>
    </source>
</evidence>
<dbReference type="PROSITE" id="PS00073">
    <property type="entry name" value="ACYL_COA_DH_2"/>
    <property type="match status" value="1"/>
</dbReference>
<dbReference type="OrthoDB" id="9771038at2"/>
<dbReference type="PATRIC" id="fig|1486262.3.peg.4428"/>
<feature type="domain" description="Acyl-CoA dehydrogenase/oxidase C-terminal" evidence="6">
    <location>
        <begin position="292"/>
        <end position="444"/>
    </location>
</feature>
<dbReference type="HOGENOM" id="CLU_016513_0_0_5"/>